<dbReference type="PANTHER" id="PTHR11932">
    <property type="entry name" value="CULLIN"/>
    <property type="match status" value="1"/>
</dbReference>
<feature type="non-terminal residue" evidence="3">
    <location>
        <position position="268"/>
    </location>
</feature>
<dbReference type="Proteomes" id="UP001177140">
    <property type="component" value="Unassembled WGS sequence"/>
</dbReference>
<dbReference type="SUPFAM" id="SSF46785">
    <property type="entry name" value="Winged helix' DNA-binding domain"/>
    <property type="match status" value="1"/>
</dbReference>
<accession>A0AA41VG21</accession>
<proteinExistence type="inferred from homology"/>
<evidence type="ECO:0000256" key="1">
    <source>
        <dbReference type="PROSITE-ProRule" id="PRU00330"/>
    </source>
</evidence>
<dbReference type="PROSITE" id="PS50069">
    <property type="entry name" value="CULLIN_2"/>
    <property type="match status" value="1"/>
</dbReference>
<comment type="caution">
    <text evidence="3">The sequence shown here is derived from an EMBL/GenBank/DDBJ whole genome shotgun (WGS) entry which is preliminary data.</text>
</comment>
<dbReference type="Pfam" id="PF26557">
    <property type="entry name" value="Cullin_AB"/>
    <property type="match status" value="1"/>
</dbReference>
<dbReference type="InterPro" id="IPR016158">
    <property type="entry name" value="Cullin_homology"/>
</dbReference>
<dbReference type="InterPro" id="IPR036317">
    <property type="entry name" value="Cullin_homology_sf"/>
</dbReference>
<dbReference type="InterPro" id="IPR059120">
    <property type="entry name" value="Cullin-like_AB"/>
</dbReference>
<feature type="domain" description="Cullin family profile" evidence="2">
    <location>
        <begin position="1"/>
        <end position="174"/>
    </location>
</feature>
<dbReference type="InterPro" id="IPR045093">
    <property type="entry name" value="Cullin"/>
</dbReference>
<dbReference type="SMART" id="SM00182">
    <property type="entry name" value="CULLIN"/>
    <property type="match status" value="1"/>
</dbReference>
<dbReference type="Gene3D" id="3.30.230.130">
    <property type="entry name" value="Cullin, Chain C, Domain 2"/>
    <property type="match status" value="1"/>
</dbReference>
<reference evidence="3" key="1">
    <citation type="submission" date="2022-03" db="EMBL/GenBank/DDBJ databases">
        <title>A functionally conserved STORR gene fusion in Papaver species that diverged 16.8 million years ago.</title>
        <authorList>
            <person name="Catania T."/>
        </authorList>
    </citation>
    <scope>NUCLEOTIDE SEQUENCE</scope>
    <source>
        <strain evidence="3">S-191538</strain>
    </source>
</reference>
<dbReference type="EMBL" id="JAJJMA010214748">
    <property type="protein sequence ID" value="MCL7040625.1"/>
    <property type="molecule type" value="Genomic_DNA"/>
</dbReference>
<sequence length="268" mass="30245">RKLGLRLLSHRHNLDLERRILSKLRGRVFFEASYAMQAMVDDIETQSLCRFKDFQGGNTHADIDAEVDLTVTVGNSGNWPSYASPNLLMPVEMMKCMAEFEKLYRAHTNMALDWELSLGKCIVVVNDSVELELTTKQACLLALFNSSDALSFSDICSKLNLPADDVVPLLKSFSCGNYKILIKLPATDEVCLTDNFIFNTKFTSDRSGSIKIPLPLVNAKKKMINEDVIDDYIIRAAIMRIMKWHKVLPCDQLVSECAVELRAMLLCK</sequence>
<dbReference type="SUPFAM" id="SSF75632">
    <property type="entry name" value="Cullin homology domain"/>
    <property type="match status" value="1"/>
</dbReference>
<gene>
    <name evidence="3" type="ORF">MKW94_028061</name>
</gene>
<keyword evidence="4" id="KW-1185">Reference proteome</keyword>
<name>A0AA41VG21_PAPNU</name>
<dbReference type="InterPro" id="IPR036388">
    <property type="entry name" value="WH-like_DNA-bd_sf"/>
</dbReference>
<organism evidence="3 4">
    <name type="scientific">Papaver nudicaule</name>
    <name type="common">Iceland poppy</name>
    <dbReference type="NCBI Taxonomy" id="74823"/>
    <lineage>
        <taxon>Eukaryota</taxon>
        <taxon>Viridiplantae</taxon>
        <taxon>Streptophyta</taxon>
        <taxon>Embryophyta</taxon>
        <taxon>Tracheophyta</taxon>
        <taxon>Spermatophyta</taxon>
        <taxon>Magnoliopsida</taxon>
        <taxon>Ranunculales</taxon>
        <taxon>Papaveraceae</taxon>
        <taxon>Papaveroideae</taxon>
        <taxon>Papaver</taxon>
    </lineage>
</organism>
<dbReference type="GO" id="GO:0006511">
    <property type="term" value="P:ubiquitin-dependent protein catabolic process"/>
    <property type="evidence" value="ECO:0007669"/>
    <property type="project" value="InterPro"/>
</dbReference>
<dbReference type="Gene3D" id="1.10.10.10">
    <property type="entry name" value="Winged helix-like DNA-binding domain superfamily/Winged helix DNA-binding domain"/>
    <property type="match status" value="1"/>
</dbReference>
<feature type="non-terminal residue" evidence="3">
    <location>
        <position position="1"/>
    </location>
</feature>
<evidence type="ECO:0000259" key="2">
    <source>
        <dbReference type="PROSITE" id="PS50069"/>
    </source>
</evidence>
<comment type="similarity">
    <text evidence="1">Belongs to the cullin family.</text>
</comment>
<dbReference type="GO" id="GO:0031625">
    <property type="term" value="F:ubiquitin protein ligase binding"/>
    <property type="evidence" value="ECO:0007669"/>
    <property type="project" value="InterPro"/>
</dbReference>
<evidence type="ECO:0000313" key="4">
    <source>
        <dbReference type="Proteomes" id="UP001177140"/>
    </source>
</evidence>
<dbReference type="AlphaFoldDB" id="A0AA41VG21"/>
<dbReference type="InterPro" id="IPR036390">
    <property type="entry name" value="WH_DNA-bd_sf"/>
</dbReference>
<evidence type="ECO:0000313" key="3">
    <source>
        <dbReference type="EMBL" id="MCL7040625.1"/>
    </source>
</evidence>
<protein>
    <recommendedName>
        <fullName evidence="2">Cullin family profile domain-containing protein</fullName>
    </recommendedName>
</protein>